<comment type="caution">
    <text evidence="2">The sequence shown here is derived from an EMBL/GenBank/DDBJ whole genome shotgun (WGS) entry which is preliminary data.</text>
</comment>
<evidence type="ECO:0000313" key="2">
    <source>
        <dbReference type="EMBL" id="RMX35497.1"/>
    </source>
</evidence>
<reference evidence="2 3" key="1">
    <citation type="journal article" date="2018" name="Sci. Rep.">
        <title>Comparative analysis of the Pocillopora damicornis genome highlights role of immune system in coral evolution.</title>
        <authorList>
            <person name="Cunning R."/>
            <person name="Bay R.A."/>
            <person name="Gillette P."/>
            <person name="Baker A.C."/>
            <person name="Traylor-Knowles N."/>
        </authorList>
    </citation>
    <scope>NUCLEOTIDE SEQUENCE [LARGE SCALE GENOMIC DNA]</scope>
    <source>
        <strain evidence="2">RSMAS</strain>
        <tissue evidence="2">Whole animal</tissue>
    </source>
</reference>
<dbReference type="AlphaFoldDB" id="A0A3M6T4R7"/>
<gene>
    <name evidence="2" type="ORF">pdam_00003810</name>
</gene>
<dbReference type="EMBL" id="RCHS01004356">
    <property type="protein sequence ID" value="RMX35497.1"/>
    <property type="molecule type" value="Genomic_DNA"/>
</dbReference>
<proteinExistence type="predicted"/>
<accession>A0A3M6T4R7</accession>
<keyword evidence="3" id="KW-1185">Reference proteome</keyword>
<evidence type="ECO:0000256" key="1">
    <source>
        <dbReference type="SAM" id="MobiDB-lite"/>
    </source>
</evidence>
<sequence length="94" mass="10199">MATAESPPCPKPLATLDLCNTEPDNEDGGAPNEESPPSSLQYTNHIYSTYLSKCPQSDEHRVISVKGRGKIMIDLSHTSPFPPLFVAQAGQLEM</sequence>
<organism evidence="2 3">
    <name type="scientific">Pocillopora damicornis</name>
    <name type="common">Cauliflower coral</name>
    <name type="synonym">Millepora damicornis</name>
    <dbReference type="NCBI Taxonomy" id="46731"/>
    <lineage>
        <taxon>Eukaryota</taxon>
        <taxon>Metazoa</taxon>
        <taxon>Cnidaria</taxon>
        <taxon>Anthozoa</taxon>
        <taxon>Hexacorallia</taxon>
        <taxon>Scleractinia</taxon>
        <taxon>Astrocoeniina</taxon>
        <taxon>Pocilloporidae</taxon>
        <taxon>Pocillopora</taxon>
    </lineage>
</organism>
<feature type="region of interest" description="Disordered" evidence="1">
    <location>
        <begin position="1"/>
        <end position="41"/>
    </location>
</feature>
<evidence type="ECO:0000313" key="3">
    <source>
        <dbReference type="Proteomes" id="UP000275408"/>
    </source>
</evidence>
<dbReference type="Proteomes" id="UP000275408">
    <property type="component" value="Unassembled WGS sequence"/>
</dbReference>
<protein>
    <submittedName>
        <fullName evidence="2">Uncharacterized protein</fullName>
    </submittedName>
</protein>
<name>A0A3M6T4R7_POCDA</name>